<comment type="caution">
    <text evidence="2">The sequence shown here is derived from an EMBL/GenBank/DDBJ whole genome shotgun (WGS) entry which is preliminary data.</text>
</comment>
<gene>
    <name evidence="2" type="ORF">PCANC_17490</name>
</gene>
<feature type="compositionally biased region" description="Basic and acidic residues" evidence="1">
    <location>
        <begin position="59"/>
        <end position="71"/>
    </location>
</feature>
<evidence type="ECO:0000313" key="3">
    <source>
        <dbReference type="Proteomes" id="UP000235388"/>
    </source>
</evidence>
<proteinExistence type="predicted"/>
<sequence length="102" mass="11728">MSDSVNKGMDALKIYQAKMKNRDLSDELGQESTDSRTSPDLVIYRFELLIEKYDTHWDKQDSYEGGSESKDIISNQDVLPQDNTNSVEHSSNQEYIQSLQPH</sequence>
<dbReference type="AlphaFoldDB" id="A0A2N5SS74"/>
<dbReference type="EMBL" id="PGCJ01000879">
    <property type="protein sequence ID" value="PLW16089.1"/>
    <property type="molecule type" value="Genomic_DNA"/>
</dbReference>
<keyword evidence="3" id="KW-1185">Reference proteome</keyword>
<reference evidence="2 3" key="1">
    <citation type="submission" date="2017-11" db="EMBL/GenBank/DDBJ databases">
        <title>De novo assembly and phasing of dikaryotic genomes from two isolates of Puccinia coronata f. sp. avenae, the causal agent of oat crown rust.</title>
        <authorList>
            <person name="Miller M.E."/>
            <person name="Zhang Y."/>
            <person name="Omidvar V."/>
            <person name="Sperschneider J."/>
            <person name="Schwessinger B."/>
            <person name="Raley C."/>
            <person name="Palmer J.M."/>
            <person name="Garnica D."/>
            <person name="Upadhyaya N."/>
            <person name="Rathjen J."/>
            <person name="Taylor J.M."/>
            <person name="Park R.F."/>
            <person name="Dodds P.N."/>
            <person name="Hirsch C.D."/>
            <person name="Kianian S.F."/>
            <person name="Figueroa M."/>
        </authorList>
    </citation>
    <scope>NUCLEOTIDE SEQUENCE [LARGE SCALE GENOMIC DNA]</scope>
    <source>
        <strain evidence="2">12NC29</strain>
    </source>
</reference>
<organism evidence="2 3">
    <name type="scientific">Puccinia coronata f. sp. avenae</name>
    <dbReference type="NCBI Taxonomy" id="200324"/>
    <lineage>
        <taxon>Eukaryota</taxon>
        <taxon>Fungi</taxon>
        <taxon>Dikarya</taxon>
        <taxon>Basidiomycota</taxon>
        <taxon>Pucciniomycotina</taxon>
        <taxon>Pucciniomycetes</taxon>
        <taxon>Pucciniales</taxon>
        <taxon>Pucciniaceae</taxon>
        <taxon>Puccinia</taxon>
    </lineage>
</organism>
<evidence type="ECO:0000256" key="1">
    <source>
        <dbReference type="SAM" id="MobiDB-lite"/>
    </source>
</evidence>
<accession>A0A2N5SS74</accession>
<feature type="compositionally biased region" description="Polar residues" evidence="1">
    <location>
        <begin position="72"/>
        <end position="102"/>
    </location>
</feature>
<protein>
    <submittedName>
        <fullName evidence="2">Uncharacterized protein</fullName>
    </submittedName>
</protein>
<feature type="region of interest" description="Disordered" evidence="1">
    <location>
        <begin position="59"/>
        <end position="102"/>
    </location>
</feature>
<evidence type="ECO:0000313" key="2">
    <source>
        <dbReference type="EMBL" id="PLW16089.1"/>
    </source>
</evidence>
<dbReference type="Proteomes" id="UP000235388">
    <property type="component" value="Unassembled WGS sequence"/>
</dbReference>
<name>A0A2N5SS74_9BASI</name>